<reference evidence="2" key="1">
    <citation type="submission" date="2021-12" db="EMBL/GenBank/DDBJ databases">
        <title>Convergent genome expansion in fungi linked to evolution of root-endophyte symbiosis.</title>
        <authorList>
            <consortium name="DOE Joint Genome Institute"/>
            <person name="Ke Y.-H."/>
            <person name="Bonito G."/>
            <person name="Liao H.-L."/>
            <person name="Looney B."/>
            <person name="Rojas-Flechas A."/>
            <person name="Nash J."/>
            <person name="Hameed K."/>
            <person name="Schadt C."/>
            <person name="Martin F."/>
            <person name="Crous P.W."/>
            <person name="Miettinen O."/>
            <person name="Magnuson J.K."/>
            <person name="Labbe J."/>
            <person name="Jacobson D."/>
            <person name="Doktycz M.J."/>
            <person name="Veneault-Fourrey C."/>
            <person name="Kuo A."/>
            <person name="Mondo S."/>
            <person name="Calhoun S."/>
            <person name="Riley R."/>
            <person name="Ohm R."/>
            <person name="LaButti K."/>
            <person name="Andreopoulos B."/>
            <person name="Pangilinan J."/>
            <person name="Nolan M."/>
            <person name="Tritt A."/>
            <person name="Clum A."/>
            <person name="Lipzen A."/>
            <person name="Daum C."/>
            <person name="Barry K."/>
            <person name="Grigoriev I.V."/>
            <person name="Vilgalys R."/>
        </authorList>
    </citation>
    <scope>NUCLEOTIDE SEQUENCE</scope>
    <source>
        <strain evidence="2">PMI_201</strain>
    </source>
</reference>
<evidence type="ECO:0000313" key="3">
    <source>
        <dbReference type="Proteomes" id="UP001201262"/>
    </source>
</evidence>
<feature type="region of interest" description="Disordered" evidence="1">
    <location>
        <begin position="1"/>
        <end position="34"/>
    </location>
</feature>
<protein>
    <submittedName>
        <fullName evidence="2">Uncharacterized protein</fullName>
    </submittedName>
</protein>
<evidence type="ECO:0000256" key="1">
    <source>
        <dbReference type="SAM" id="MobiDB-lite"/>
    </source>
</evidence>
<dbReference type="Proteomes" id="UP001201262">
    <property type="component" value="Unassembled WGS sequence"/>
</dbReference>
<proteinExistence type="predicted"/>
<dbReference type="AlphaFoldDB" id="A0AAD4KZT4"/>
<feature type="compositionally biased region" description="Basic and acidic residues" evidence="1">
    <location>
        <begin position="1"/>
        <end position="16"/>
    </location>
</feature>
<dbReference type="RefSeq" id="XP_046077549.1">
    <property type="nucleotide sequence ID" value="XM_046214749.1"/>
</dbReference>
<comment type="caution">
    <text evidence="2">The sequence shown here is derived from an EMBL/GenBank/DDBJ whole genome shotgun (WGS) entry which is preliminary data.</text>
</comment>
<organism evidence="2 3">
    <name type="scientific">Talaromyces proteolyticus</name>
    <dbReference type="NCBI Taxonomy" id="1131652"/>
    <lineage>
        <taxon>Eukaryota</taxon>
        <taxon>Fungi</taxon>
        <taxon>Dikarya</taxon>
        <taxon>Ascomycota</taxon>
        <taxon>Pezizomycotina</taxon>
        <taxon>Eurotiomycetes</taxon>
        <taxon>Eurotiomycetidae</taxon>
        <taxon>Eurotiales</taxon>
        <taxon>Trichocomaceae</taxon>
        <taxon>Talaromyces</taxon>
        <taxon>Talaromyces sect. Bacilispori</taxon>
    </lineage>
</organism>
<sequence>MVTHRPDEIKTSDKPDNIAQASQPARNALRDQSQRGKSRLLLHLLYAQNSRRHYHLDQGPVCVLFCRPGQQYISSVSDTPGI</sequence>
<gene>
    <name evidence="2" type="ORF">BGW36DRAFT_366443</name>
</gene>
<evidence type="ECO:0000313" key="2">
    <source>
        <dbReference type="EMBL" id="KAH8704928.1"/>
    </source>
</evidence>
<dbReference type="GeneID" id="70245036"/>
<accession>A0AAD4KZT4</accession>
<dbReference type="EMBL" id="JAJTJA010000001">
    <property type="protein sequence ID" value="KAH8704928.1"/>
    <property type="molecule type" value="Genomic_DNA"/>
</dbReference>
<keyword evidence="3" id="KW-1185">Reference proteome</keyword>
<name>A0AAD4KZT4_9EURO</name>